<protein>
    <recommendedName>
        <fullName evidence="4">Salivary secreted peptide</fullName>
    </recommendedName>
</protein>
<dbReference type="EMBL" id="JRES01000379">
    <property type="protein sequence ID" value="KNC31780.1"/>
    <property type="molecule type" value="Genomic_DNA"/>
</dbReference>
<organism evidence="2 3">
    <name type="scientific">Lucilia cuprina</name>
    <name type="common">Green bottle fly</name>
    <name type="synonym">Australian sheep blowfly</name>
    <dbReference type="NCBI Taxonomy" id="7375"/>
    <lineage>
        <taxon>Eukaryota</taxon>
        <taxon>Metazoa</taxon>
        <taxon>Ecdysozoa</taxon>
        <taxon>Arthropoda</taxon>
        <taxon>Hexapoda</taxon>
        <taxon>Insecta</taxon>
        <taxon>Pterygota</taxon>
        <taxon>Neoptera</taxon>
        <taxon>Endopterygota</taxon>
        <taxon>Diptera</taxon>
        <taxon>Brachycera</taxon>
        <taxon>Muscomorpha</taxon>
        <taxon>Oestroidea</taxon>
        <taxon>Calliphoridae</taxon>
        <taxon>Luciliinae</taxon>
        <taxon>Lucilia</taxon>
    </lineage>
</organism>
<evidence type="ECO:0008006" key="4">
    <source>
        <dbReference type="Google" id="ProtNLM"/>
    </source>
</evidence>
<comment type="caution">
    <text evidence="2">The sequence shown here is derived from an EMBL/GenBank/DDBJ whole genome shotgun (WGS) entry which is preliminary data.</text>
</comment>
<dbReference type="PANTHER" id="PTHR37685">
    <property type="entry name" value="GEO11136P1-RELATED"/>
    <property type="match status" value="1"/>
</dbReference>
<evidence type="ECO:0000313" key="3">
    <source>
        <dbReference type="Proteomes" id="UP000037069"/>
    </source>
</evidence>
<name>A0A0L0CHP5_LUCCU</name>
<dbReference type="InterPro" id="IPR031734">
    <property type="entry name" value="MBF2"/>
</dbReference>
<dbReference type="PANTHER" id="PTHR37685:SF1">
    <property type="entry name" value="GEO11136P1-RELATED"/>
    <property type="match status" value="1"/>
</dbReference>
<feature type="chain" id="PRO_5005536425" description="Salivary secreted peptide" evidence="1">
    <location>
        <begin position="26"/>
        <end position="240"/>
    </location>
</feature>
<dbReference type="Proteomes" id="UP000037069">
    <property type="component" value="Unassembled WGS sequence"/>
</dbReference>
<dbReference type="Pfam" id="PF15868">
    <property type="entry name" value="MBF2"/>
    <property type="match status" value="2"/>
</dbReference>
<proteinExistence type="predicted"/>
<dbReference type="AlphaFoldDB" id="A0A0L0CHP5"/>
<evidence type="ECO:0000256" key="1">
    <source>
        <dbReference type="SAM" id="SignalP"/>
    </source>
</evidence>
<feature type="signal peptide" evidence="1">
    <location>
        <begin position="1"/>
        <end position="25"/>
    </location>
</feature>
<keyword evidence="3" id="KW-1185">Reference proteome</keyword>
<evidence type="ECO:0000313" key="2">
    <source>
        <dbReference type="EMBL" id="KNC31780.1"/>
    </source>
</evidence>
<reference evidence="2 3" key="1">
    <citation type="journal article" date="2015" name="Nat. Commun.">
        <title>Lucilia cuprina genome unlocks parasitic fly biology to underpin future interventions.</title>
        <authorList>
            <person name="Anstead C.A."/>
            <person name="Korhonen P.K."/>
            <person name="Young N.D."/>
            <person name="Hall R.S."/>
            <person name="Jex A.R."/>
            <person name="Murali S.C."/>
            <person name="Hughes D.S."/>
            <person name="Lee S.F."/>
            <person name="Perry T."/>
            <person name="Stroehlein A.J."/>
            <person name="Ansell B.R."/>
            <person name="Breugelmans B."/>
            <person name="Hofmann A."/>
            <person name="Qu J."/>
            <person name="Dugan S."/>
            <person name="Lee S.L."/>
            <person name="Chao H."/>
            <person name="Dinh H."/>
            <person name="Han Y."/>
            <person name="Doddapaneni H.V."/>
            <person name="Worley K.C."/>
            <person name="Muzny D.M."/>
            <person name="Ioannidis P."/>
            <person name="Waterhouse R.M."/>
            <person name="Zdobnov E.M."/>
            <person name="James P.J."/>
            <person name="Bagnall N.H."/>
            <person name="Kotze A.C."/>
            <person name="Gibbs R.A."/>
            <person name="Richards S."/>
            <person name="Batterham P."/>
            <person name="Gasser R.B."/>
        </authorList>
    </citation>
    <scope>NUCLEOTIDE SEQUENCE [LARGE SCALE GENOMIC DNA]</scope>
    <source>
        <strain evidence="2 3">LS</strain>
        <tissue evidence="2">Full body</tissue>
    </source>
</reference>
<keyword evidence="1" id="KW-0732">Signal</keyword>
<accession>A0A0L0CHP5</accession>
<gene>
    <name evidence="2" type="ORF">FF38_07689</name>
</gene>
<dbReference type="OrthoDB" id="8192785at2759"/>
<sequence length="240" mass="26931">MLNKLKILLILIILNVLLTHKDVLAAKSENINTHDAIWGARSQRDVHMSRQIVMDKAKTMRVISGDYEFRPKAGDLHYGRTITQIQVTDQYKNGNGGYATLKDGGPSTNYAVIHLKSQRNHGYNFIIDIYAGAILLLTVVVQANNITWGYVGPYDRLLATDYVYKPSSWFSKQTAEVVYPPKGHINYVTLTAIKAWDFGGRKQFGYASLVRGGPGHRNATIHLKSQSGKALNFTIQYFGR</sequence>